<accession>A0A1S8Y4C9</accession>
<protein>
    <submittedName>
        <fullName evidence="1">Uncharacterized protein</fullName>
    </submittedName>
</protein>
<dbReference type="AlphaFoldDB" id="A0A1S8Y4C9"/>
<dbReference type="RefSeq" id="WP_078005197.1">
    <property type="nucleotide sequence ID" value="NZ_MRUL01000055.1"/>
</dbReference>
<sequence length="88" mass="10266">MSKWIYPEVINELIVACNEFFDGKITVQEIQQKFYDAEIKIVAIDEKWLRASLADAENEIELLTYTVEDHQLKLSVIPVVQKILDQIK</sequence>
<dbReference type="EMBL" id="MRUL01000055">
    <property type="protein sequence ID" value="OON33523.1"/>
    <property type="molecule type" value="Genomic_DNA"/>
</dbReference>
<evidence type="ECO:0000313" key="1">
    <source>
        <dbReference type="EMBL" id="OON33523.1"/>
    </source>
</evidence>
<dbReference type="Proteomes" id="UP000190667">
    <property type="component" value="Unassembled WGS sequence"/>
</dbReference>
<name>A0A1S8Y4C9_9GAMM</name>
<gene>
    <name evidence="1" type="ORF">BTJ39_24235</name>
</gene>
<comment type="caution">
    <text evidence="1">The sequence shown here is derived from an EMBL/GenBank/DDBJ whole genome shotgun (WGS) entry which is preliminary data.</text>
</comment>
<organism evidence="1 2">
    <name type="scientific">Izhakiella australiensis</name>
    <dbReference type="NCBI Taxonomy" id="1926881"/>
    <lineage>
        <taxon>Bacteria</taxon>
        <taxon>Pseudomonadati</taxon>
        <taxon>Pseudomonadota</taxon>
        <taxon>Gammaproteobacteria</taxon>
        <taxon>Enterobacterales</taxon>
        <taxon>Erwiniaceae</taxon>
        <taxon>Izhakiella</taxon>
    </lineage>
</organism>
<evidence type="ECO:0000313" key="2">
    <source>
        <dbReference type="Proteomes" id="UP000190667"/>
    </source>
</evidence>
<dbReference type="OrthoDB" id="6457514at2"/>
<proteinExistence type="predicted"/>
<reference evidence="1 2" key="1">
    <citation type="submission" date="2016-12" db="EMBL/GenBank/DDBJ databases">
        <title>Izhakiella australiana sp. nov. of genus Izhakiella isolated from Australian desert.</title>
        <authorList>
            <person name="Ji M."/>
        </authorList>
    </citation>
    <scope>NUCLEOTIDE SEQUENCE [LARGE SCALE GENOMIC DNA]</scope>
    <source>
        <strain evidence="1 2">D4N98</strain>
    </source>
</reference>
<keyword evidence="2" id="KW-1185">Reference proteome</keyword>